<dbReference type="SUPFAM" id="SSF82171">
    <property type="entry name" value="DPP6 N-terminal domain-like"/>
    <property type="match status" value="1"/>
</dbReference>
<evidence type="ECO:0008006" key="3">
    <source>
        <dbReference type="Google" id="ProtNLM"/>
    </source>
</evidence>
<evidence type="ECO:0000313" key="2">
    <source>
        <dbReference type="Proteomes" id="UP000429232"/>
    </source>
</evidence>
<name>A0A6I4I6J5_9SPHI</name>
<dbReference type="Proteomes" id="UP000429232">
    <property type="component" value="Chromosome"/>
</dbReference>
<reference evidence="1 2" key="1">
    <citation type="submission" date="2020-12" db="EMBL/GenBank/DDBJ databases">
        <title>HMF7856_wgs.fasta genome submission.</title>
        <authorList>
            <person name="Kang H."/>
            <person name="Kim H."/>
            <person name="Joh K."/>
        </authorList>
    </citation>
    <scope>NUCLEOTIDE SEQUENCE [LARGE SCALE GENOMIC DNA]</scope>
    <source>
        <strain evidence="1 2">HMF7856</strain>
    </source>
</reference>
<sequence length="938" mass="106188">MFGRSLLFIPLLLSIGFVSRAQFGGNPPSVKWNQVNIPAARIIFPKGMDSVGLNVAYIISRMNGAVRPTISTKQRQISILLQNQTLASNGYVQLAPFKSEFYLTPTQNSFALGSLPFYQQLAIHEFRHVQQNNAFDVGLSRVLHILFGESGQELGNTAAIPDWFYEGDAVYNETLVSNQGRGRLPWFFNGFRGIWEAGKDYSWMKLRNGSFVDYVPDWYPLGYMLTAYGREKYGSSFWRDVTHDAAAYKTLFYPFQGALKKHAGISFKQFRSEALDHFKKEIVGDNKTGGPGFKSNQHFIADVEYPAIVDDSTILYMKSTYRNRPAFVINRNGLEKRIAVRDISLDKYFDYAKGKIIYSSYQPDVRWSNQEYNDLKVVNISTGEERKITHHTRYFSPAFSNDGSRVVAVAVAANGRYQLHILDAINGKVVQQVNNPENVFFTYPKFYGQDKIVSAIRYTNGKMSIALVDIATGKISELTKPDIAPVGFTHIYKDTVYFTATAGKNDRLDALSIPDKKLFLLQNDTLLNAIGNYQPTISDNKLAWVSFTAYGYQLHTTKHSQLKMLPVANGFTGSLQDYGITNLKSDSSADLLAKVQPQPLPITKYSKLHNFFNFHSLIPDFSDPNYTLSLEGENVLNTFRSSIYGTYNRNEGYKEVGYNATYGGLFPYITGGADAVYDRRSFFRGENIYYNEYQVHGGLAVPLNLGSAGHSTNLTIGSNIVYDKTSFQEAFRSRFRDASYTYLSNYLSFSNSIQQAVQNIYPHFAQNISLSFKKGIIDATSFQFLATGNFYFPGFWANHNLVIGAAHQLNSQNSVINYANNFPFSRGYTVYNLHQMDKIAANYHFPIVYPDAGFGNLIYLLRLRGNIFYDYTRAQDYYTNGTVYNGDFRSTGAELFFDTKLFNELPFTIGLRYVRLLDQDLGSRGNNRFEVVVPVSIF</sequence>
<dbReference type="EMBL" id="CP066775">
    <property type="protein sequence ID" value="QQL50644.1"/>
    <property type="molecule type" value="Genomic_DNA"/>
</dbReference>
<dbReference type="AlphaFoldDB" id="A0A6I4I6J5"/>
<dbReference type="KEGG" id="mgik:GO620_004080"/>
<dbReference type="Gene3D" id="2.120.10.30">
    <property type="entry name" value="TolB, C-terminal domain"/>
    <property type="match status" value="1"/>
</dbReference>
<gene>
    <name evidence="1" type="ORF">GO620_004080</name>
</gene>
<evidence type="ECO:0000313" key="1">
    <source>
        <dbReference type="EMBL" id="QQL50644.1"/>
    </source>
</evidence>
<organism evidence="1 2">
    <name type="scientific">Mucilaginibacter ginkgonis</name>
    <dbReference type="NCBI Taxonomy" id="2682091"/>
    <lineage>
        <taxon>Bacteria</taxon>
        <taxon>Pseudomonadati</taxon>
        <taxon>Bacteroidota</taxon>
        <taxon>Sphingobacteriia</taxon>
        <taxon>Sphingobacteriales</taxon>
        <taxon>Sphingobacteriaceae</taxon>
        <taxon>Mucilaginibacter</taxon>
    </lineage>
</organism>
<dbReference type="InterPro" id="IPR011042">
    <property type="entry name" value="6-blade_b-propeller_TolB-like"/>
</dbReference>
<dbReference type="RefSeq" id="WP_157526530.1">
    <property type="nucleotide sequence ID" value="NZ_CP066775.1"/>
</dbReference>
<accession>A0A6I4I6J5</accession>
<proteinExistence type="predicted"/>
<protein>
    <recommendedName>
        <fullName evidence="3">WD40 repeat protein</fullName>
    </recommendedName>
</protein>
<keyword evidence="2" id="KW-1185">Reference proteome</keyword>